<keyword evidence="7 8" id="KW-0472">Membrane</keyword>
<comment type="subcellular location">
    <subcellularLocation>
        <location evidence="1">Cell membrane</location>
        <topology evidence="1">Multi-pass membrane protein</topology>
    </subcellularLocation>
</comment>
<evidence type="ECO:0000256" key="7">
    <source>
        <dbReference type="ARBA" id="ARBA00023136"/>
    </source>
</evidence>
<dbReference type="PANTHER" id="PTHR43528:SF1">
    <property type="entry name" value="ALPHA-KETOGLUTARATE PERMEASE"/>
    <property type="match status" value="1"/>
</dbReference>
<feature type="transmembrane region" description="Helical" evidence="8">
    <location>
        <begin position="338"/>
        <end position="359"/>
    </location>
</feature>
<feature type="transmembrane region" description="Helical" evidence="8">
    <location>
        <begin position="159"/>
        <end position="182"/>
    </location>
</feature>
<comment type="caution">
    <text evidence="10">The sequence shown here is derived from an EMBL/GenBank/DDBJ whole genome shotgun (WGS) entry which is preliminary data.</text>
</comment>
<evidence type="ECO:0000259" key="9">
    <source>
        <dbReference type="PROSITE" id="PS50850"/>
    </source>
</evidence>
<dbReference type="PANTHER" id="PTHR43528">
    <property type="entry name" value="ALPHA-KETOGLUTARATE PERMEASE"/>
    <property type="match status" value="1"/>
</dbReference>
<dbReference type="EMBL" id="JAETWB010000004">
    <property type="protein sequence ID" value="MBL6078686.1"/>
    <property type="molecule type" value="Genomic_DNA"/>
</dbReference>
<dbReference type="InterPro" id="IPR011701">
    <property type="entry name" value="MFS"/>
</dbReference>
<feature type="domain" description="Major facilitator superfamily (MFS) profile" evidence="9">
    <location>
        <begin position="22"/>
        <end position="427"/>
    </location>
</feature>
<evidence type="ECO:0000256" key="4">
    <source>
        <dbReference type="ARBA" id="ARBA00022692"/>
    </source>
</evidence>
<evidence type="ECO:0000313" key="10">
    <source>
        <dbReference type="EMBL" id="MBL6078686.1"/>
    </source>
</evidence>
<evidence type="ECO:0000256" key="8">
    <source>
        <dbReference type="SAM" id="Phobius"/>
    </source>
</evidence>
<feature type="transmembrane region" description="Helical" evidence="8">
    <location>
        <begin position="61"/>
        <end position="81"/>
    </location>
</feature>
<gene>
    <name evidence="10" type="ORF">JMJ56_11765</name>
</gene>
<evidence type="ECO:0000313" key="11">
    <source>
        <dbReference type="Proteomes" id="UP000660885"/>
    </source>
</evidence>
<dbReference type="NCBIfam" id="NF007710">
    <property type="entry name" value="PRK10406.1"/>
    <property type="match status" value="1"/>
</dbReference>
<proteinExistence type="predicted"/>
<feature type="transmembrane region" description="Helical" evidence="8">
    <location>
        <begin position="309"/>
        <end position="332"/>
    </location>
</feature>
<protein>
    <submittedName>
        <fullName evidence="10">MFS transporter</fullName>
    </submittedName>
</protein>
<evidence type="ECO:0000256" key="3">
    <source>
        <dbReference type="ARBA" id="ARBA00022475"/>
    </source>
</evidence>
<dbReference type="Proteomes" id="UP000660885">
    <property type="component" value="Unassembled WGS sequence"/>
</dbReference>
<dbReference type="Pfam" id="PF07690">
    <property type="entry name" value="MFS_1"/>
    <property type="match status" value="1"/>
</dbReference>
<dbReference type="InterPro" id="IPR020846">
    <property type="entry name" value="MFS_dom"/>
</dbReference>
<keyword evidence="11" id="KW-1185">Reference proteome</keyword>
<dbReference type="InterPro" id="IPR051084">
    <property type="entry name" value="H+-coupled_symporters"/>
</dbReference>
<feature type="transmembrane region" description="Helical" evidence="8">
    <location>
        <begin position="93"/>
        <end position="112"/>
    </location>
</feature>
<dbReference type="InterPro" id="IPR036259">
    <property type="entry name" value="MFS_trans_sf"/>
</dbReference>
<organism evidence="10 11">
    <name type="scientific">Belnapia arida</name>
    <dbReference type="NCBI Taxonomy" id="2804533"/>
    <lineage>
        <taxon>Bacteria</taxon>
        <taxon>Pseudomonadati</taxon>
        <taxon>Pseudomonadota</taxon>
        <taxon>Alphaproteobacteria</taxon>
        <taxon>Acetobacterales</taxon>
        <taxon>Roseomonadaceae</taxon>
        <taxon>Belnapia</taxon>
    </lineage>
</organism>
<feature type="transmembrane region" description="Helical" evidence="8">
    <location>
        <begin position="194"/>
        <end position="213"/>
    </location>
</feature>
<sequence length="440" mass="47055">MPSATTTLPLDAAADRRRRILAIVGGSSGNLVEWYDFYVYSFCSLYFASSFFPSGDRTSQLLAAAGVFAAGFLVRPLGGWIFGRLADRRGRRFSMMASVLLMCGGSLMIALLPTHASVGLLAPVLLTVARLAQGLSVGGEYGTSATYMSEVAEPGHRGFYASFQYVTLIGGQLLAVLVIVILESMLTNEQMRAFGWRIPFVIGAAAAVVALFLRRALHETQSADAARRPEAGSLRALLRHPKPLLLVLGLTAGGSLSFYVFTTFMQKYLVNTAHFEARTVSATMAWVLLAFMVVQPVFGALSDRIGRRAMLLAFGGLGALMTVPLLSAIGRAASPLEAGLLVLAGLAVISCYTSISGVVKAELFPAQVRALGVGLPYAVANALFGGTAEYVGLWFKSVGAESGFFWYVTGFFLLALVTAWFMPETRVEGHLSREEREAAA</sequence>
<evidence type="ECO:0000256" key="2">
    <source>
        <dbReference type="ARBA" id="ARBA00022448"/>
    </source>
</evidence>
<feature type="transmembrane region" description="Helical" evidence="8">
    <location>
        <begin position="371"/>
        <end position="392"/>
    </location>
</feature>
<feature type="transmembrane region" description="Helical" evidence="8">
    <location>
        <begin position="404"/>
        <end position="423"/>
    </location>
</feature>
<dbReference type="CDD" id="cd17367">
    <property type="entry name" value="MFS_KgtP"/>
    <property type="match status" value="1"/>
</dbReference>
<keyword evidence="2" id="KW-0813">Transport</keyword>
<dbReference type="RefSeq" id="WP_202831877.1">
    <property type="nucleotide sequence ID" value="NZ_JAETWB010000004.1"/>
</dbReference>
<dbReference type="Pfam" id="PF00083">
    <property type="entry name" value="Sugar_tr"/>
    <property type="match status" value="1"/>
</dbReference>
<evidence type="ECO:0000256" key="6">
    <source>
        <dbReference type="ARBA" id="ARBA00022989"/>
    </source>
</evidence>
<feature type="transmembrane region" description="Helical" evidence="8">
    <location>
        <begin position="284"/>
        <end position="302"/>
    </location>
</feature>
<feature type="transmembrane region" description="Helical" evidence="8">
    <location>
        <begin position="118"/>
        <end position="138"/>
    </location>
</feature>
<reference evidence="10 11" key="1">
    <citation type="submission" date="2021-01" db="EMBL/GenBank/DDBJ databases">
        <title>Belnapia mucosa sp. nov. and Belnapia arida sp. nov., isolated from the Tabernas Desert (Almeria, Spain).</title>
        <authorList>
            <person name="Molina-Menor E."/>
            <person name="Vidal-Verdu A."/>
            <person name="Calonge A."/>
            <person name="Satari L."/>
            <person name="Pereto J."/>
            <person name="Porcar M."/>
        </authorList>
    </citation>
    <scope>NUCLEOTIDE SEQUENCE [LARGE SCALE GENOMIC DNA]</scope>
    <source>
        <strain evidence="10 11">T18</strain>
    </source>
</reference>
<accession>A0ABS1U5U2</accession>
<dbReference type="Gene3D" id="1.20.1250.20">
    <property type="entry name" value="MFS general substrate transporter like domains"/>
    <property type="match status" value="1"/>
</dbReference>
<keyword evidence="6 8" id="KW-1133">Transmembrane helix</keyword>
<keyword evidence="3" id="KW-1003">Cell membrane</keyword>
<feature type="transmembrane region" description="Helical" evidence="8">
    <location>
        <begin position="244"/>
        <end position="264"/>
    </location>
</feature>
<dbReference type="InterPro" id="IPR005828">
    <property type="entry name" value="MFS_sugar_transport-like"/>
</dbReference>
<keyword evidence="4 8" id="KW-0812">Transmembrane</keyword>
<name>A0ABS1U5U2_9PROT</name>
<keyword evidence="5" id="KW-0769">Symport</keyword>
<evidence type="ECO:0000256" key="5">
    <source>
        <dbReference type="ARBA" id="ARBA00022847"/>
    </source>
</evidence>
<evidence type="ECO:0000256" key="1">
    <source>
        <dbReference type="ARBA" id="ARBA00004651"/>
    </source>
</evidence>
<dbReference type="SUPFAM" id="SSF103473">
    <property type="entry name" value="MFS general substrate transporter"/>
    <property type="match status" value="1"/>
</dbReference>
<dbReference type="PROSITE" id="PS50850">
    <property type="entry name" value="MFS"/>
    <property type="match status" value="1"/>
</dbReference>